<evidence type="ECO:0000313" key="1">
    <source>
        <dbReference type="EMBL" id="GHD28627.1"/>
    </source>
</evidence>
<comment type="caution">
    <text evidence="1">The sequence shown here is derived from an EMBL/GenBank/DDBJ whole genome shotgun (WGS) entry which is preliminary data.</text>
</comment>
<reference evidence="1" key="1">
    <citation type="journal article" date="2014" name="Int. J. Syst. Evol. Microbiol.">
        <title>Complete genome sequence of Corynebacterium casei LMG S-19264T (=DSM 44701T), isolated from a smear-ripened cheese.</title>
        <authorList>
            <consortium name="US DOE Joint Genome Institute (JGI-PGF)"/>
            <person name="Walter F."/>
            <person name="Albersmeier A."/>
            <person name="Kalinowski J."/>
            <person name="Ruckert C."/>
        </authorList>
    </citation>
    <scope>NUCLEOTIDE SEQUENCE</scope>
    <source>
        <strain evidence="1">KCTC 23430</strain>
    </source>
</reference>
<reference evidence="1" key="2">
    <citation type="submission" date="2020-09" db="EMBL/GenBank/DDBJ databases">
        <authorList>
            <person name="Sun Q."/>
            <person name="Kim S."/>
        </authorList>
    </citation>
    <scope>NUCLEOTIDE SEQUENCE</scope>
    <source>
        <strain evidence="1">KCTC 23430</strain>
    </source>
</reference>
<gene>
    <name evidence="1" type="ORF">GCM10007053_08180</name>
</gene>
<dbReference type="Proteomes" id="UP000644693">
    <property type="component" value="Unassembled WGS sequence"/>
</dbReference>
<organism evidence="1 2">
    <name type="scientific">Parahalioglobus pacificus</name>
    <dbReference type="NCBI Taxonomy" id="930806"/>
    <lineage>
        <taxon>Bacteria</taxon>
        <taxon>Pseudomonadati</taxon>
        <taxon>Pseudomonadota</taxon>
        <taxon>Gammaproteobacteria</taxon>
        <taxon>Cellvibrionales</taxon>
        <taxon>Halieaceae</taxon>
        <taxon>Parahalioglobus</taxon>
    </lineage>
</organism>
<keyword evidence="2" id="KW-1185">Reference proteome</keyword>
<evidence type="ECO:0000313" key="2">
    <source>
        <dbReference type="Proteomes" id="UP000644693"/>
    </source>
</evidence>
<sequence length="94" mass="10601">MPFVAIVAFLANADRASPLDFQAEGKVWIMSWEGKNHGMPLLVIKEYGESGTTKKLESHDLLLKPDQISEGDDFYKEKGSKNYIINKVEVQCIK</sequence>
<dbReference type="AlphaFoldDB" id="A0A918XEQ5"/>
<protein>
    <submittedName>
        <fullName evidence="1">Uncharacterized protein</fullName>
    </submittedName>
</protein>
<name>A0A918XEQ5_9GAMM</name>
<dbReference type="EMBL" id="BMYM01000001">
    <property type="protein sequence ID" value="GHD28627.1"/>
    <property type="molecule type" value="Genomic_DNA"/>
</dbReference>
<accession>A0A918XEQ5</accession>
<dbReference type="RefSeq" id="WP_189475367.1">
    <property type="nucleotide sequence ID" value="NZ_BMYM01000001.1"/>
</dbReference>
<proteinExistence type="predicted"/>